<protein>
    <submittedName>
        <fullName evidence="2">Gypsy retrotransposon integrase 1</fullName>
    </submittedName>
</protein>
<reference evidence="2" key="2">
    <citation type="submission" date="2016-06" db="EMBL/GenBank/DDBJ databases">
        <title>The genome of a short-lived fish provides insights into sex chromosome evolution and the genetic control of aging.</title>
        <authorList>
            <person name="Reichwald K."/>
            <person name="Felder M."/>
            <person name="Petzold A."/>
            <person name="Koch P."/>
            <person name="Groth M."/>
            <person name="Platzer M."/>
        </authorList>
    </citation>
    <scope>NUCLEOTIDE SEQUENCE</scope>
    <source>
        <tissue evidence="2">Brain</tissue>
    </source>
</reference>
<dbReference type="EMBL" id="HAEF01014786">
    <property type="protein sequence ID" value="SBR55945.1"/>
    <property type="molecule type" value="Transcribed_RNA"/>
</dbReference>
<dbReference type="AlphaFoldDB" id="A0A1A8MGA2"/>
<proteinExistence type="predicted"/>
<evidence type="ECO:0000256" key="1">
    <source>
        <dbReference type="SAM" id="MobiDB-lite"/>
    </source>
</evidence>
<organism evidence="2">
    <name type="scientific">Nothobranchius pienaari</name>
    <dbReference type="NCBI Taxonomy" id="704102"/>
    <lineage>
        <taxon>Eukaryota</taxon>
        <taxon>Metazoa</taxon>
        <taxon>Chordata</taxon>
        <taxon>Craniata</taxon>
        <taxon>Vertebrata</taxon>
        <taxon>Euteleostomi</taxon>
        <taxon>Actinopterygii</taxon>
        <taxon>Neopterygii</taxon>
        <taxon>Teleostei</taxon>
        <taxon>Neoteleostei</taxon>
        <taxon>Acanthomorphata</taxon>
        <taxon>Ovalentaria</taxon>
        <taxon>Atherinomorphae</taxon>
        <taxon>Cyprinodontiformes</taxon>
        <taxon>Nothobranchiidae</taxon>
        <taxon>Nothobranchius</taxon>
    </lineage>
</organism>
<name>A0A1A8MGA2_9TELE</name>
<feature type="region of interest" description="Disordered" evidence="1">
    <location>
        <begin position="44"/>
        <end position="107"/>
    </location>
</feature>
<reference evidence="2" key="1">
    <citation type="submission" date="2016-05" db="EMBL/GenBank/DDBJ databases">
        <authorList>
            <person name="Lavstsen T."/>
            <person name="Jespersen J.S."/>
        </authorList>
    </citation>
    <scope>NUCLEOTIDE SEQUENCE</scope>
    <source>
        <tissue evidence="2">Brain</tissue>
    </source>
</reference>
<sequence>MRRLELQTNADTAVRIRQLELQAQADAQKRKGLDNSDITLEDSVLQPLLSEMETKEKSPAPGGLKQEKADSPNFPISADILSSMQQEDESLRDLFDRVDPTADIQSG</sequence>
<accession>A0A1A8MGA2</accession>
<evidence type="ECO:0000313" key="2">
    <source>
        <dbReference type="EMBL" id="SBR55945.1"/>
    </source>
</evidence>
<gene>
    <name evidence="2" type="primary">GIN1</name>
</gene>
<feature type="compositionally biased region" description="Basic and acidic residues" evidence="1">
    <location>
        <begin position="89"/>
        <end position="100"/>
    </location>
</feature>